<evidence type="ECO:0000256" key="1">
    <source>
        <dbReference type="ARBA" id="ARBA00010928"/>
    </source>
</evidence>
<dbReference type="InterPro" id="IPR055170">
    <property type="entry name" value="GFO_IDH_MocA-like_dom"/>
</dbReference>
<keyword evidence="6" id="KW-1185">Reference proteome</keyword>
<name>A0A1Y5TBG0_9RHOB</name>
<sequence>MTGIAIMGAGRMAKVHAAAIKDAGAKVAVIYDPVLAAAEILAADTGAIVAQTSAEAMEHPDVDAIMIATSSDTHIELLYQAVETGKPVLCEKPLASSYSDSRAFIAKVGEAAAKKVFLGFNRRFDASHAGVREAVHAGQVGRLEQLTITSRDPFPPHLDYIPRSGGLFRDMMIHDFDMARSIVGKTIVSVTAHGSSMVDPEIGKLGDVDTASVTMIAEDGTIITILNSRRCAFGFDQRIEAFGAEGMVMSDNPRESGFRSFTKEAPGTDAPLLGFFMERYGPSYTDEIKLFLDCAKEGRDMPVNAIDGLMAAYLAEAATASLKQGKTIHLTGPDQEFDV</sequence>
<feature type="domain" description="Gfo/Idh/MocA-like oxidoreductase N-terminal" evidence="3">
    <location>
        <begin position="4"/>
        <end position="110"/>
    </location>
</feature>
<dbReference type="SUPFAM" id="SSF51735">
    <property type="entry name" value="NAD(P)-binding Rossmann-fold domains"/>
    <property type="match status" value="1"/>
</dbReference>
<keyword evidence="2 5" id="KW-0560">Oxidoreductase</keyword>
<evidence type="ECO:0000256" key="2">
    <source>
        <dbReference type="ARBA" id="ARBA00023002"/>
    </source>
</evidence>
<dbReference type="InterPro" id="IPR000683">
    <property type="entry name" value="Gfo/Idh/MocA-like_OxRdtase_N"/>
</dbReference>
<evidence type="ECO:0000259" key="3">
    <source>
        <dbReference type="Pfam" id="PF01408"/>
    </source>
</evidence>
<dbReference type="OrthoDB" id="9792935at2"/>
<dbReference type="Pfam" id="PF01408">
    <property type="entry name" value="GFO_IDH_MocA"/>
    <property type="match status" value="1"/>
</dbReference>
<accession>A0A1Y5TBG0</accession>
<dbReference type="RefSeq" id="WP_085850183.1">
    <property type="nucleotide sequence ID" value="NZ_FNZV01000011.1"/>
</dbReference>
<dbReference type="InterPro" id="IPR030827">
    <property type="entry name" value="Myo_inos_IolG"/>
</dbReference>
<dbReference type="Gene3D" id="3.40.50.720">
    <property type="entry name" value="NAD(P)-binding Rossmann-like Domain"/>
    <property type="match status" value="1"/>
</dbReference>
<dbReference type="NCBIfam" id="TIGR04380">
    <property type="entry name" value="myo_inos_iolG"/>
    <property type="match status" value="1"/>
</dbReference>
<comment type="similarity">
    <text evidence="1">Belongs to the Gfo/Idh/MocA family.</text>
</comment>
<dbReference type="SUPFAM" id="SSF55347">
    <property type="entry name" value="Glyceraldehyde-3-phosphate dehydrogenase-like, C-terminal domain"/>
    <property type="match status" value="1"/>
</dbReference>
<protein>
    <submittedName>
        <fullName evidence="5">Inositol 2-dehydrogenase</fullName>
        <ecNumber evidence="5">1.1.1.18</ecNumber>
    </submittedName>
</protein>
<proteinExistence type="inferred from homology"/>
<dbReference type="AlphaFoldDB" id="A0A1Y5TBG0"/>
<dbReference type="PANTHER" id="PTHR42840">
    <property type="entry name" value="NAD(P)-BINDING ROSSMANN-FOLD SUPERFAMILY PROTEIN-RELATED"/>
    <property type="match status" value="1"/>
</dbReference>
<dbReference type="GO" id="GO:0050112">
    <property type="term" value="F:inositol 2-dehydrogenase (NAD+) activity"/>
    <property type="evidence" value="ECO:0007669"/>
    <property type="project" value="UniProtKB-EC"/>
</dbReference>
<reference evidence="5 6" key="1">
    <citation type="submission" date="2017-03" db="EMBL/GenBank/DDBJ databases">
        <authorList>
            <person name="Afonso C.L."/>
            <person name="Miller P.J."/>
            <person name="Scott M.A."/>
            <person name="Spackman E."/>
            <person name="Goraichik I."/>
            <person name="Dimitrov K.M."/>
            <person name="Suarez D.L."/>
            <person name="Swayne D.E."/>
        </authorList>
    </citation>
    <scope>NUCLEOTIDE SEQUENCE [LARGE SCALE GENOMIC DNA]</scope>
    <source>
        <strain evidence="5 6">CECT 7971</strain>
    </source>
</reference>
<organism evidence="5 6">
    <name type="scientific">Pacificibacter marinus</name>
    <dbReference type="NCBI Taxonomy" id="658057"/>
    <lineage>
        <taxon>Bacteria</taxon>
        <taxon>Pseudomonadati</taxon>
        <taxon>Pseudomonadota</taxon>
        <taxon>Alphaproteobacteria</taxon>
        <taxon>Rhodobacterales</taxon>
        <taxon>Roseobacteraceae</taxon>
        <taxon>Pacificibacter</taxon>
    </lineage>
</organism>
<evidence type="ECO:0000313" key="5">
    <source>
        <dbReference type="EMBL" id="SLN59835.1"/>
    </source>
</evidence>
<dbReference type="GO" id="GO:0000166">
    <property type="term" value="F:nucleotide binding"/>
    <property type="evidence" value="ECO:0007669"/>
    <property type="project" value="InterPro"/>
</dbReference>
<dbReference type="STRING" id="658057.SAMN04488032_111124"/>
<dbReference type="EMBL" id="FWFW01000011">
    <property type="protein sequence ID" value="SLN59835.1"/>
    <property type="molecule type" value="Genomic_DNA"/>
</dbReference>
<gene>
    <name evidence="5" type="primary">idhA</name>
    <name evidence="5" type="ORF">PAM7971_03081</name>
</gene>
<dbReference type="Gene3D" id="3.30.360.10">
    <property type="entry name" value="Dihydrodipicolinate Reductase, domain 2"/>
    <property type="match status" value="1"/>
</dbReference>
<dbReference type="Proteomes" id="UP000193307">
    <property type="component" value="Unassembled WGS sequence"/>
</dbReference>
<evidence type="ECO:0000259" key="4">
    <source>
        <dbReference type="Pfam" id="PF22725"/>
    </source>
</evidence>
<dbReference type="Pfam" id="PF22725">
    <property type="entry name" value="GFO_IDH_MocA_C3"/>
    <property type="match status" value="1"/>
</dbReference>
<evidence type="ECO:0000313" key="6">
    <source>
        <dbReference type="Proteomes" id="UP000193307"/>
    </source>
</evidence>
<dbReference type="PANTHER" id="PTHR42840:SF3">
    <property type="entry name" value="BINDING ROSSMANN FOLD OXIDOREDUCTASE, PUTATIVE (AFU_ORTHOLOGUE AFUA_2G10240)-RELATED"/>
    <property type="match status" value="1"/>
</dbReference>
<feature type="domain" description="GFO/IDH/MocA-like oxidoreductase" evidence="4">
    <location>
        <begin position="131"/>
        <end position="248"/>
    </location>
</feature>
<dbReference type="InterPro" id="IPR036291">
    <property type="entry name" value="NAD(P)-bd_dom_sf"/>
</dbReference>
<dbReference type="EC" id="1.1.1.18" evidence="5"/>